<dbReference type="Pfam" id="PF05199">
    <property type="entry name" value="GMC_oxred_C"/>
    <property type="match status" value="1"/>
</dbReference>
<comment type="similarity">
    <text evidence="2">Belongs to the GMC oxidoreductase family.</text>
</comment>
<keyword evidence="4" id="KW-0732">Signal</keyword>
<evidence type="ECO:0000256" key="4">
    <source>
        <dbReference type="ARBA" id="ARBA00022729"/>
    </source>
</evidence>
<dbReference type="Proteomes" id="UP000053477">
    <property type="component" value="Unassembled WGS sequence"/>
</dbReference>
<sequence length="605" mass="65598">MILDVKDVVSKTFDYVIIGGGTSGLALAARLSEDHSVSVLVLEAGEANLQDPKIFTPGIYARTLGDPKYDWAYFSTEQASCGNRKLYWPRGKGLGGSSANNFMLWSKPSKFDIDAFERLGNPGWNWSNFDKYTKRSEGFVFESMNADRELLTHDNLSHGKGGPVVTSYPGLVSGIEKPVQKAMNNLGINIVKSVGSGYSEGHGACVIPSTVDPATYTRSYSASAYYEPNASRANLSVLVSAHVAEIITRRNSDGTLTGTEVKFICDGGPHTVKVGKEVILSAGAINSPQILELSGIGEKAVLEKAGIEVKLELPGVGNNMQDHYYIALSYELKEAFYDEMNSFDALRNPETAKHQMALYSEKKGLFTMYILGLMFAPLESVATEAANVNKTHLSEIDAGIKGGKYPPGLQKQYEIQLERIQKQLPSCEILIYPGMSAPGLVPEPGKKYVTLTPATNHPFSRGSVHITSKDPLAAPAIDPAAFKENYDLAVMVETVKFARKVVQQEPLASMIKGTDLRPGPDVQSDEDIAEKFVKLFVSTTFHTSSSLSMLPREDGGVVDSKLKVYGTTNIRVADTSIIPLHINAHTQAIAYAIGEQAADIIKGLV</sequence>
<dbReference type="PROSITE" id="PS00624">
    <property type="entry name" value="GMC_OXRED_2"/>
    <property type="match status" value="1"/>
</dbReference>
<evidence type="ECO:0000256" key="6">
    <source>
        <dbReference type="ARBA" id="ARBA00023002"/>
    </source>
</evidence>
<keyword evidence="6" id="KW-0560">Oxidoreductase</keyword>
<dbReference type="InterPro" id="IPR000172">
    <property type="entry name" value="GMC_OxRdtase_N"/>
</dbReference>
<dbReference type="AlphaFoldDB" id="A0A0H2S1G9"/>
<dbReference type="SUPFAM" id="SSF51905">
    <property type="entry name" value="FAD/NAD(P)-binding domain"/>
    <property type="match status" value="1"/>
</dbReference>
<evidence type="ECO:0000259" key="9">
    <source>
        <dbReference type="PROSITE" id="PS00624"/>
    </source>
</evidence>
<feature type="binding site" evidence="8">
    <location>
        <position position="243"/>
    </location>
    <ligand>
        <name>FAD</name>
        <dbReference type="ChEBI" id="CHEBI:57692"/>
    </ligand>
</feature>
<keyword evidence="3" id="KW-0285">Flavoprotein</keyword>
<feature type="active site" description="Proton acceptor" evidence="7">
    <location>
        <position position="585"/>
    </location>
</feature>
<keyword evidence="11" id="KW-1185">Reference proteome</keyword>
<evidence type="ECO:0000313" key="11">
    <source>
        <dbReference type="Proteomes" id="UP000053477"/>
    </source>
</evidence>
<accession>A0A0H2S1G9</accession>
<dbReference type="Pfam" id="PF00732">
    <property type="entry name" value="GMC_oxred_N"/>
    <property type="match status" value="1"/>
</dbReference>
<evidence type="ECO:0000313" key="10">
    <source>
        <dbReference type="EMBL" id="KLO15608.1"/>
    </source>
</evidence>
<dbReference type="InterPro" id="IPR007867">
    <property type="entry name" value="GMC_OxRtase_C"/>
</dbReference>
<dbReference type="STRING" id="27342.A0A0H2S1G9"/>
<reference evidence="10 11" key="1">
    <citation type="submission" date="2015-04" db="EMBL/GenBank/DDBJ databases">
        <title>Complete genome sequence of Schizopora paradoxa KUC8140, a cosmopolitan wood degrader in East Asia.</title>
        <authorList>
            <consortium name="DOE Joint Genome Institute"/>
            <person name="Min B."/>
            <person name="Park H."/>
            <person name="Jang Y."/>
            <person name="Kim J.-J."/>
            <person name="Kim K.H."/>
            <person name="Pangilinan J."/>
            <person name="Lipzen A."/>
            <person name="Riley R."/>
            <person name="Grigoriev I.V."/>
            <person name="Spatafora J.W."/>
            <person name="Choi I.-G."/>
        </authorList>
    </citation>
    <scope>NUCLEOTIDE SEQUENCE [LARGE SCALE GENOMIC DNA]</scope>
    <source>
        <strain evidence="10 11">KUC8140</strain>
    </source>
</reference>
<dbReference type="InterPro" id="IPR012132">
    <property type="entry name" value="GMC_OxRdtase"/>
</dbReference>
<dbReference type="Gene3D" id="3.30.560.10">
    <property type="entry name" value="Glucose Oxidase, domain 3"/>
    <property type="match status" value="1"/>
</dbReference>
<name>A0A0H2S1G9_9AGAM</name>
<protein>
    <submittedName>
        <fullName evidence="10">Alcohol oxidase</fullName>
    </submittedName>
</protein>
<feature type="domain" description="Glucose-methanol-choline oxidoreductase N-terminal" evidence="9">
    <location>
        <begin position="283"/>
        <end position="297"/>
    </location>
</feature>
<dbReference type="GO" id="GO:0016614">
    <property type="term" value="F:oxidoreductase activity, acting on CH-OH group of donors"/>
    <property type="evidence" value="ECO:0007669"/>
    <property type="project" value="InterPro"/>
</dbReference>
<proteinExistence type="inferred from homology"/>
<feature type="active site" description="Proton donor" evidence="7">
    <location>
        <position position="542"/>
    </location>
</feature>
<dbReference type="PIRSF" id="PIRSF000137">
    <property type="entry name" value="Alcohol_oxidase"/>
    <property type="match status" value="1"/>
</dbReference>
<dbReference type="Gene3D" id="3.50.50.60">
    <property type="entry name" value="FAD/NAD(P)-binding domain"/>
    <property type="match status" value="1"/>
</dbReference>
<evidence type="ECO:0000256" key="8">
    <source>
        <dbReference type="PIRSR" id="PIRSR000137-2"/>
    </source>
</evidence>
<dbReference type="GO" id="GO:0050660">
    <property type="term" value="F:flavin adenine dinucleotide binding"/>
    <property type="evidence" value="ECO:0007669"/>
    <property type="project" value="InterPro"/>
</dbReference>
<organism evidence="10 11">
    <name type="scientific">Schizopora paradoxa</name>
    <dbReference type="NCBI Taxonomy" id="27342"/>
    <lineage>
        <taxon>Eukaryota</taxon>
        <taxon>Fungi</taxon>
        <taxon>Dikarya</taxon>
        <taxon>Basidiomycota</taxon>
        <taxon>Agaricomycotina</taxon>
        <taxon>Agaricomycetes</taxon>
        <taxon>Hymenochaetales</taxon>
        <taxon>Schizoporaceae</taxon>
        <taxon>Schizopora</taxon>
    </lineage>
</organism>
<dbReference type="EMBL" id="KQ085927">
    <property type="protein sequence ID" value="KLO15608.1"/>
    <property type="molecule type" value="Genomic_DNA"/>
</dbReference>
<evidence type="ECO:0000256" key="3">
    <source>
        <dbReference type="ARBA" id="ARBA00022630"/>
    </source>
</evidence>
<comment type="cofactor">
    <cofactor evidence="1 8">
        <name>FAD</name>
        <dbReference type="ChEBI" id="CHEBI:57692"/>
    </cofactor>
</comment>
<dbReference type="PANTHER" id="PTHR11552">
    <property type="entry name" value="GLUCOSE-METHANOL-CHOLINE GMC OXIDOREDUCTASE"/>
    <property type="match status" value="1"/>
</dbReference>
<dbReference type="OrthoDB" id="269227at2759"/>
<dbReference type="PANTHER" id="PTHR11552:SF201">
    <property type="entry name" value="GLUCOSE-METHANOL-CHOLINE OXIDOREDUCTASE N-TERMINAL DOMAIN-CONTAINING PROTEIN"/>
    <property type="match status" value="1"/>
</dbReference>
<evidence type="ECO:0000256" key="5">
    <source>
        <dbReference type="ARBA" id="ARBA00022827"/>
    </source>
</evidence>
<dbReference type="InterPro" id="IPR036188">
    <property type="entry name" value="FAD/NAD-bd_sf"/>
</dbReference>
<keyword evidence="5 8" id="KW-0274">FAD</keyword>
<feature type="binding site" evidence="8">
    <location>
        <begin position="22"/>
        <end position="23"/>
    </location>
    <ligand>
        <name>FAD</name>
        <dbReference type="ChEBI" id="CHEBI:57692"/>
    </ligand>
</feature>
<dbReference type="InParanoid" id="A0A0H2S1G9"/>
<evidence type="ECO:0000256" key="1">
    <source>
        <dbReference type="ARBA" id="ARBA00001974"/>
    </source>
</evidence>
<evidence type="ECO:0000256" key="2">
    <source>
        <dbReference type="ARBA" id="ARBA00010790"/>
    </source>
</evidence>
<gene>
    <name evidence="10" type="ORF">SCHPADRAFT_255300</name>
</gene>
<dbReference type="SUPFAM" id="SSF54373">
    <property type="entry name" value="FAD-linked reductases, C-terminal domain"/>
    <property type="match status" value="1"/>
</dbReference>
<evidence type="ECO:0000256" key="7">
    <source>
        <dbReference type="PIRSR" id="PIRSR000137-1"/>
    </source>
</evidence>